<keyword evidence="4" id="KW-1185">Reference proteome</keyword>
<evidence type="ECO:0000313" key="3">
    <source>
        <dbReference type="EMBL" id="BCJ96298.1"/>
    </source>
</evidence>
<dbReference type="PANTHER" id="PTHR45953">
    <property type="entry name" value="IDURONATE 2-SULFATASE"/>
    <property type="match status" value="1"/>
</dbReference>
<dbReference type="PANTHER" id="PTHR45953:SF1">
    <property type="entry name" value="IDURONATE 2-SULFATASE"/>
    <property type="match status" value="1"/>
</dbReference>
<evidence type="ECO:0000256" key="1">
    <source>
        <dbReference type="ARBA" id="ARBA00022723"/>
    </source>
</evidence>
<dbReference type="Pfam" id="PF00884">
    <property type="entry name" value="Sulfatase"/>
    <property type="match status" value="1"/>
</dbReference>
<dbReference type="KEGG" id="acel:acsn021_38670"/>
<dbReference type="Proteomes" id="UP000515561">
    <property type="component" value="Chromosome"/>
</dbReference>
<evidence type="ECO:0000313" key="4">
    <source>
        <dbReference type="Proteomes" id="UP000515561"/>
    </source>
</evidence>
<organism evidence="3 4">
    <name type="scientific">Anaerocolumna cellulosilytica</name>
    <dbReference type="NCBI Taxonomy" id="433286"/>
    <lineage>
        <taxon>Bacteria</taxon>
        <taxon>Bacillati</taxon>
        <taxon>Bacillota</taxon>
        <taxon>Clostridia</taxon>
        <taxon>Lachnospirales</taxon>
        <taxon>Lachnospiraceae</taxon>
        <taxon>Anaerocolumna</taxon>
    </lineage>
</organism>
<proteinExistence type="predicted"/>
<dbReference type="RefSeq" id="WP_184093170.1">
    <property type="nucleotide sequence ID" value="NZ_AP023367.1"/>
</dbReference>
<evidence type="ECO:0000256" key="2">
    <source>
        <dbReference type="ARBA" id="ARBA00022801"/>
    </source>
</evidence>
<dbReference type="EMBL" id="AP023367">
    <property type="protein sequence ID" value="BCJ96298.1"/>
    <property type="molecule type" value="Genomic_DNA"/>
</dbReference>
<gene>
    <name evidence="3" type="ORF">acsn021_38670</name>
</gene>
<dbReference type="GO" id="GO:0005737">
    <property type="term" value="C:cytoplasm"/>
    <property type="evidence" value="ECO:0007669"/>
    <property type="project" value="TreeGrafter"/>
</dbReference>
<dbReference type="InterPro" id="IPR000917">
    <property type="entry name" value="Sulfatase_N"/>
</dbReference>
<dbReference type="GO" id="GO:0004423">
    <property type="term" value="F:iduronate-2-sulfatase activity"/>
    <property type="evidence" value="ECO:0007669"/>
    <property type="project" value="TreeGrafter"/>
</dbReference>
<dbReference type="Gene3D" id="3.40.720.10">
    <property type="entry name" value="Alkaline Phosphatase, subunit A"/>
    <property type="match status" value="1"/>
</dbReference>
<name>A0A6S6RBN2_9FIRM</name>
<protein>
    <submittedName>
        <fullName evidence="3">Sulfatase</fullName>
    </submittedName>
</protein>
<dbReference type="GO" id="GO:0046872">
    <property type="term" value="F:metal ion binding"/>
    <property type="evidence" value="ECO:0007669"/>
    <property type="project" value="UniProtKB-KW"/>
</dbReference>
<reference evidence="3 4" key="1">
    <citation type="journal article" date="2016" name="Int. J. Syst. Evol. Microbiol.">
        <title>Descriptions of Anaerotaenia torta gen. nov., sp. nov. and Anaerocolumna cellulosilytica gen. nov., sp. nov. isolated from a methanogenic reactor of cattle waste.</title>
        <authorList>
            <person name="Uek A."/>
            <person name="Ohtaki Y."/>
            <person name="Kaku N."/>
            <person name="Ueki K."/>
        </authorList>
    </citation>
    <scope>NUCLEOTIDE SEQUENCE [LARGE SCALE GENOMIC DNA]</scope>
    <source>
        <strain evidence="3 4">SN021</strain>
    </source>
</reference>
<keyword evidence="1" id="KW-0479">Metal-binding</keyword>
<dbReference type="InterPro" id="IPR017850">
    <property type="entry name" value="Alkaline_phosphatase_core_sf"/>
</dbReference>
<dbReference type="CDD" id="cd16150">
    <property type="entry name" value="sulfatase_like"/>
    <property type="match status" value="1"/>
</dbReference>
<keyword evidence="2" id="KW-0378">Hydrolase</keyword>
<dbReference type="AlphaFoldDB" id="A0A6S6RBN2"/>
<accession>A0A6S6RBN2</accession>
<dbReference type="SUPFAM" id="SSF53649">
    <property type="entry name" value="Alkaline phosphatase-like"/>
    <property type="match status" value="1"/>
</dbReference>
<sequence length="538" mass="61896">MNKRPHIIIFNPDQMQNAALAHMGENPAAQTPFLDEFTANEAVSYRNAFCQNPVCVPSRCSFLTGLYPHVHGHRTMNHMLHTHESSILKELKEDGYYVWMNARNDFLPGQEEGVFEAHANEIFYGGDVMPPPGPVNPGMRGEPGGKYYYSHYQGCLKTDENGIRYSSDDEIVDAAIHRAHNPIDERPLCLFLGLVNPHPEYGVEEPYFSAIDRTKLSKRIKERCPGSFEPVIETKIRENQGMEGFTEEDWDELRACYLGMCLKVDDMFRRLCDGLKAAGIYDDCAIFFFSDHGDYQGQFGLTEKNQNTFYDNLVRVPFLIKPPKGYEIDPGISDSIVELVDFYGTATDFAGIKPNHTHFGISLRSNIADRSLPVREYACCEGGRLAGEIHCDESHVDGEEGVNPRNLYWPRIKAEEDDRAHTKATMLRTKEYKYIRRLYEPDQLFDMQSDTGETHNLAENGSYQGIVSEMRLKMLDWYQSTCDIVPFTYDDRFNYEMTWNRVKKICPPNRVEEIQALIRDKKMSMFEIIRYCSDLQQK</sequence>